<dbReference type="SUPFAM" id="SSF53098">
    <property type="entry name" value="Ribonuclease H-like"/>
    <property type="match status" value="1"/>
</dbReference>
<evidence type="ECO:0000259" key="6">
    <source>
        <dbReference type="Pfam" id="PF14294"/>
    </source>
</evidence>
<dbReference type="InterPro" id="IPR012337">
    <property type="entry name" value="RNaseH-like_sf"/>
</dbReference>
<dbReference type="NCBIfam" id="NF033592">
    <property type="entry name" value="transpos_IS4_1"/>
    <property type="match status" value="1"/>
</dbReference>
<evidence type="ECO:0000256" key="1">
    <source>
        <dbReference type="ARBA" id="ARBA00010075"/>
    </source>
</evidence>
<dbReference type="EMBL" id="CP015878">
    <property type="protein sequence ID" value="ANI13263.1"/>
    <property type="molecule type" value="Genomic_DNA"/>
</dbReference>
<accession>A0A1A9K8E5</accession>
<dbReference type="Pfam" id="PF14294">
    <property type="entry name" value="DUF4372"/>
    <property type="match status" value="1"/>
</dbReference>
<evidence type="ECO:0008006" key="9">
    <source>
        <dbReference type="Google" id="ProtNLM"/>
    </source>
</evidence>
<dbReference type="InterPro" id="IPR025399">
    <property type="entry name" value="DUF4372"/>
</dbReference>
<sequence length="390" mass="45320">MFRISRFHDVLKALPRGVFDRLVAEHGADKHSKRFGSWDHLVAMVYAQLAGVSSLRALETSFNSHPHQHYHLGTGPIRRSTLADANERRNTEVFAQVAHYLMAGVCRQLRRDGKELLYLLDSTTITLKGPGFDEWTLSNRTRSQGLKVHVLYAEQAAAPVHCSFSAANVNDIDEGRTLGIEPQATYVFDKGYYDFNWWASLDAQKARFVTRFKSNVRLKVLAQREVPQQDRETILRDEEVNFSNRNPGGRRRNHYTQPLRRILVNRPGDEPPLSLATNDLSSPAAEIAERYRDRWRIELFFKWIKQHLKVRRFLGRSENAVRIQILCALISYLLLNLYQRRTGTRQSLWMLMVAVQATLFQRPGLEAERYRRRQERIREINLRQGQLLIA</sequence>
<organism evidence="7 8">
    <name type="scientific">Pseudomonas citronellolis</name>
    <dbReference type="NCBI Taxonomy" id="53408"/>
    <lineage>
        <taxon>Bacteria</taxon>
        <taxon>Pseudomonadati</taxon>
        <taxon>Pseudomonadota</taxon>
        <taxon>Gammaproteobacteria</taxon>
        <taxon>Pseudomonadales</taxon>
        <taxon>Pseudomonadaceae</taxon>
        <taxon>Pseudomonas</taxon>
    </lineage>
</organism>
<evidence type="ECO:0000313" key="7">
    <source>
        <dbReference type="EMBL" id="ANI13263.1"/>
    </source>
</evidence>
<keyword evidence="3" id="KW-0238">DNA-binding</keyword>
<evidence type="ECO:0000256" key="4">
    <source>
        <dbReference type="ARBA" id="ARBA00023172"/>
    </source>
</evidence>
<comment type="similarity">
    <text evidence="1">Belongs to the transposase 11 family.</text>
</comment>
<gene>
    <name evidence="7" type="ORF">A9C11_04375</name>
</gene>
<dbReference type="RefSeq" id="WP_043270464.1">
    <property type="nucleotide sequence ID" value="NZ_CP015878.1"/>
</dbReference>
<evidence type="ECO:0000313" key="8">
    <source>
        <dbReference type="Proteomes" id="UP000077748"/>
    </source>
</evidence>
<feature type="domain" description="DUF4372" evidence="6">
    <location>
        <begin position="6"/>
        <end position="74"/>
    </location>
</feature>
<dbReference type="InterPro" id="IPR002559">
    <property type="entry name" value="Transposase_11"/>
</dbReference>
<dbReference type="AlphaFoldDB" id="A0A1A9K8E5"/>
<evidence type="ECO:0000256" key="3">
    <source>
        <dbReference type="ARBA" id="ARBA00023125"/>
    </source>
</evidence>
<dbReference type="Proteomes" id="UP000077748">
    <property type="component" value="Chromosome"/>
</dbReference>
<evidence type="ECO:0000259" key="5">
    <source>
        <dbReference type="Pfam" id="PF01609"/>
    </source>
</evidence>
<dbReference type="InterPro" id="IPR047952">
    <property type="entry name" value="Transpos_IS4"/>
</dbReference>
<evidence type="ECO:0000256" key="2">
    <source>
        <dbReference type="ARBA" id="ARBA00022578"/>
    </source>
</evidence>
<name>A0A1A9K8E5_9PSED</name>
<dbReference type="PANTHER" id="PTHR33258:SF1">
    <property type="entry name" value="TRANSPOSASE INSL FOR INSERTION SEQUENCE ELEMENT IS186A-RELATED"/>
    <property type="match status" value="1"/>
</dbReference>
<dbReference type="GO" id="GO:0004803">
    <property type="term" value="F:transposase activity"/>
    <property type="evidence" value="ECO:0007669"/>
    <property type="project" value="InterPro"/>
</dbReference>
<dbReference type="Gene3D" id="3.90.350.10">
    <property type="entry name" value="Transposase Inhibitor Protein From Tn5, Chain A, domain 1"/>
    <property type="match status" value="1"/>
</dbReference>
<dbReference type="GO" id="GO:0006313">
    <property type="term" value="P:DNA transposition"/>
    <property type="evidence" value="ECO:0007669"/>
    <property type="project" value="InterPro"/>
</dbReference>
<keyword evidence="4" id="KW-0233">DNA recombination</keyword>
<proteinExistence type="inferred from homology"/>
<reference evidence="7 8" key="1">
    <citation type="submission" date="2016-05" db="EMBL/GenBank/DDBJ databases">
        <title>Genome Sequence of Pseudomonas citronellolis Strain SJTE-3, an Estrogens and Persistent Organic Pollutants degradation strain.</title>
        <authorList>
            <person name="Liang R."/>
        </authorList>
    </citation>
    <scope>NUCLEOTIDE SEQUENCE [LARGE SCALE GENOMIC DNA]</scope>
    <source>
        <strain evidence="7 8">SJTE-3</strain>
    </source>
</reference>
<keyword evidence="2" id="KW-0815">Transposition</keyword>
<dbReference type="Pfam" id="PF01609">
    <property type="entry name" value="DDE_Tnp_1"/>
    <property type="match status" value="1"/>
</dbReference>
<dbReference type="PANTHER" id="PTHR33258">
    <property type="entry name" value="TRANSPOSASE INSL FOR INSERTION SEQUENCE ELEMENT IS186A-RELATED"/>
    <property type="match status" value="1"/>
</dbReference>
<dbReference type="GO" id="GO:0003677">
    <property type="term" value="F:DNA binding"/>
    <property type="evidence" value="ECO:0007669"/>
    <property type="project" value="UniProtKB-KW"/>
</dbReference>
<feature type="domain" description="Transposase IS4-like" evidence="5">
    <location>
        <begin position="114"/>
        <end position="334"/>
    </location>
</feature>
<protein>
    <recommendedName>
        <fullName evidence="9">Transposase DDE domain protein</fullName>
    </recommendedName>
</protein>